<feature type="region of interest" description="Disordered" evidence="1">
    <location>
        <begin position="682"/>
        <end position="711"/>
    </location>
</feature>
<protein>
    <submittedName>
        <fullName evidence="3">Uncharacterized protein LOC116947089</fullName>
    </submittedName>
</protein>
<dbReference type="PANTHER" id="PTHR14787:SF1">
    <property type="entry name" value="ATPASE PAAT"/>
    <property type="match status" value="1"/>
</dbReference>
<dbReference type="CTD" id="116947089"/>
<evidence type="ECO:0000256" key="1">
    <source>
        <dbReference type="SAM" id="MobiDB-lite"/>
    </source>
</evidence>
<keyword evidence="2" id="KW-1185">Reference proteome</keyword>
<dbReference type="RefSeq" id="XP_032818398.1">
    <property type="nucleotide sequence ID" value="XM_032962507.1"/>
</dbReference>
<dbReference type="Pfam" id="PF14958">
    <property type="entry name" value="PAAT-like"/>
    <property type="match status" value="1"/>
</dbReference>
<dbReference type="AlphaFoldDB" id="A0AAJ7TI53"/>
<feature type="compositionally biased region" description="Basic and acidic residues" evidence="1">
    <location>
        <begin position="51"/>
        <end position="175"/>
    </location>
</feature>
<dbReference type="KEGG" id="pmrn:116947089"/>
<dbReference type="PANTHER" id="PTHR14787">
    <property type="entry name" value="C10ORF188 FAMILY MEMBER"/>
    <property type="match status" value="1"/>
</dbReference>
<reference evidence="3" key="1">
    <citation type="submission" date="2025-08" db="UniProtKB">
        <authorList>
            <consortium name="RefSeq"/>
        </authorList>
    </citation>
    <scope>IDENTIFICATION</scope>
    <source>
        <tissue evidence="3">Sperm</tissue>
    </source>
</reference>
<name>A0AAJ7TI53_PETMA</name>
<dbReference type="Proteomes" id="UP001318040">
    <property type="component" value="Chromosome 29"/>
</dbReference>
<feature type="compositionally biased region" description="Basic and acidic residues" evidence="1">
    <location>
        <begin position="182"/>
        <end position="191"/>
    </location>
</feature>
<feature type="compositionally biased region" description="Polar residues" evidence="1">
    <location>
        <begin position="505"/>
        <end position="524"/>
    </location>
</feature>
<feature type="compositionally biased region" description="Low complexity" evidence="1">
    <location>
        <begin position="1"/>
        <end position="13"/>
    </location>
</feature>
<dbReference type="InterPro" id="IPR028043">
    <property type="entry name" value="PAAT-like"/>
</dbReference>
<feature type="compositionally biased region" description="Low complexity" evidence="1">
    <location>
        <begin position="530"/>
        <end position="543"/>
    </location>
</feature>
<organism evidence="2 3">
    <name type="scientific">Petromyzon marinus</name>
    <name type="common">Sea lamprey</name>
    <dbReference type="NCBI Taxonomy" id="7757"/>
    <lineage>
        <taxon>Eukaryota</taxon>
        <taxon>Metazoa</taxon>
        <taxon>Chordata</taxon>
        <taxon>Craniata</taxon>
        <taxon>Vertebrata</taxon>
        <taxon>Cyclostomata</taxon>
        <taxon>Hyperoartia</taxon>
        <taxon>Petromyzontiformes</taxon>
        <taxon>Petromyzontidae</taxon>
        <taxon>Petromyzon</taxon>
    </lineage>
</organism>
<evidence type="ECO:0000313" key="3">
    <source>
        <dbReference type="RefSeq" id="XP_032818398.1"/>
    </source>
</evidence>
<feature type="region of interest" description="Disordered" evidence="1">
    <location>
        <begin position="610"/>
        <end position="629"/>
    </location>
</feature>
<evidence type="ECO:0000313" key="2">
    <source>
        <dbReference type="Proteomes" id="UP001318040"/>
    </source>
</evidence>
<feature type="compositionally biased region" description="Basic and acidic residues" evidence="1">
    <location>
        <begin position="572"/>
        <end position="586"/>
    </location>
</feature>
<sequence>MTRSSARAQSAQSRRAEPEPLTPRQGRAARGEGRDQEGEDRDQEGEDRDQEGEGRDQEGEGRDQEGEGRDQEGGGRDQEGEGRDQEGEGRDQEGEGRDQEGGGRGQEGEGRDQEGEVRDQEGGGRDQEGEGRDQEGEGRDQEGEGRDQEGGGRDQEGEGRDQEGEGRDQEGGGRDQEDEGRDQEGEGRDQEGPAEATRLRGGVRATSRGGPAWGAARGPPLTAALRVVREEEEETAGRAGGRGGPGDGVELVRLCRPCGEEQQQGSSSSCLVELSCSGRELSVAAVSLESEARTVELYAEGEYVGSARGQPLPGGVHCPDNGEEVNLYKTHICLEFPSPSCELKLMSLGDKEYVRIRTLTVLVRERGALGGAVMIPGVTPTVDMDRVCSMMESMGATLSPGAQSLMGMVQQHQQNRKAAGSTLQGMLMAGFCSPLGGVDIASMLKLGVAAAANAAGATRGPALDGALPSDALIRSLHVAPSEDCREPPAPGHGNSPALAEGASGSARSENGAGASNGTRPSPNAAQAPRSDANAASACQALASHAHKHSRQRCVEREEGEPVDAEAPPRSPGHWDDPERTRGDSRDSGLLGKWSDEANVGARPVLQHREDCRQQGPPPAPGGGAGSAEDARSLERLLLARVEESERRLMGFVELRLQALQAHIDAQFTAVRRLIIESVGAPKAAGETRSAGWDSVPNETSATDCATESTQS</sequence>
<feature type="compositionally biased region" description="Polar residues" evidence="1">
    <location>
        <begin position="696"/>
        <end position="711"/>
    </location>
</feature>
<feature type="region of interest" description="Disordered" evidence="1">
    <location>
        <begin position="1"/>
        <end position="220"/>
    </location>
</feature>
<gene>
    <name evidence="3" type="primary">LOC116947089</name>
</gene>
<feature type="compositionally biased region" description="Acidic residues" evidence="1">
    <location>
        <begin position="37"/>
        <end position="50"/>
    </location>
</feature>
<feature type="compositionally biased region" description="Low complexity" evidence="1">
    <location>
        <begin position="208"/>
        <end position="220"/>
    </location>
</feature>
<feature type="region of interest" description="Disordered" evidence="1">
    <location>
        <begin position="481"/>
        <end position="598"/>
    </location>
</feature>
<proteinExistence type="predicted"/>
<accession>A0AAJ7TI53</accession>